<proteinExistence type="predicted"/>
<dbReference type="AlphaFoldDB" id="A0AAD5CNR6"/>
<accession>A0AAD5CNR6</accession>
<comment type="caution">
    <text evidence="1">The sequence shown here is derived from an EMBL/GenBank/DDBJ whole genome shotgun (WGS) entry which is preliminary data.</text>
</comment>
<organism evidence="1 2">
    <name type="scientific">Ambrosia artemisiifolia</name>
    <name type="common">Common ragweed</name>
    <dbReference type="NCBI Taxonomy" id="4212"/>
    <lineage>
        <taxon>Eukaryota</taxon>
        <taxon>Viridiplantae</taxon>
        <taxon>Streptophyta</taxon>
        <taxon>Embryophyta</taxon>
        <taxon>Tracheophyta</taxon>
        <taxon>Spermatophyta</taxon>
        <taxon>Magnoliopsida</taxon>
        <taxon>eudicotyledons</taxon>
        <taxon>Gunneridae</taxon>
        <taxon>Pentapetalae</taxon>
        <taxon>asterids</taxon>
        <taxon>campanulids</taxon>
        <taxon>Asterales</taxon>
        <taxon>Asteraceae</taxon>
        <taxon>Asteroideae</taxon>
        <taxon>Heliantheae alliance</taxon>
        <taxon>Heliantheae</taxon>
        <taxon>Ambrosia</taxon>
    </lineage>
</organism>
<dbReference type="EMBL" id="JAMZMK010007333">
    <property type="protein sequence ID" value="KAI7745172.1"/>
    <property type="molecule type" value="Genomic_DNA"/>
</dbReference>
<dbReference type="Proteomes" id="UP001206925">
    <property type="component" value="Unassembled WGS sequence"/>
</dbReference>
<sequence>MPPTPSTFFVLVFTKYPSFIVIKIPSKKKLQQPPSPPLKLLAPPIHFLLPVRPLFEIGLMANGGDDWRLGFGLRLTRRLWRDKETTSDDEVINGDEVRQPSLICLFSYSAFFPIDPNP</sequence>
<reference evidence="1" key="1">
    <citation type="submission" date="2022-06" db="EMBL/GenBank/DDBJ databases">
        <title>Uncovering the hologenomic basis of an extraordinary plant invasion.</title>
        <authorList>
            <person name="Bieker V.C."/>
            <person name="Martin M.D."/>
            <person name="Gilbert T."/>
            <person name="Hodgins K."/>
            <person name="Battlay P."/>
            <person name="Petersen B."/>
            <person name="Wilson J."/>
        </authorList>
    </citation>
    <scope>NUCLEOTIDE SEQUENCE</scope>
    <source>
        <strain evidence="1">AA19_3_7</strain>
        <tissue evidence="1">Leaf</tissue>
    </source>
</reference>
<gene>
    <name evidence="1" type="ORF">M8C21_018138</name>
</gene>
<name>A0AAD5CNR6_AMBAR</name>
<evidence type="ECO:0000313" key="2">
    <source>
        <dbReference type="Proteomes" id="UP001206925"/>
    </source>
</evidence>
<protein>
    <submittedName>
        <fullName evidence="1">Uncharacterized protein</fullName>
    </submittedName>
</protein>
<keyword evidence="2" id="KW-1185">Reference proteome</keyword>
<evidence type="ECO:0000313" key="1">
    <source>
        <dbReference type="EMBL" id="KAI7745172.1"/>
    </source>
</evidence>